<dbReference type="PANTHER" id="PTHR14074">
    <property type="entry name" value="HELICASE WITH DEATH DOMAIN-RELATED"/>
    <property type="match status" value="1"/>
</dbReference>
<keyword evidence="5" id="KW-1185">Reference proteome</keyword>
<keyword evidence="1" id="KW-0378">Hydrolase</keyword>
<feature type="compositionally biased region" description="Polar residues" evidence="2">
    <location>
        <begin position="1"/>
        <end position="13"/>
    </location>
</feature>
<organism evidence="4 5">
    <name type="scientific">Fusarium poae</name>
    <dbReference type="NCBI Taxonomy" id="36050"/>
    <lineage>
        <taxon>Eukaryota</taxon>
        <taxon>Fungi</taxon>
        <taxon>Dikarya</taxon>
        <taxon>Ascomycota</taxon>
        <taxon>Pezizomycotina</taxon>
        <taxon>Sordariomycetes</taxon>
        <taxon>Hypocreomycetidae</taxon>
        <taxon>Hypocreales</taxon>
        <taxon>Nectriaceae</taxon>
        <taxon>Fusarium</taxon>
    </lineage>
</organism>
<proteinExistence type="predicted"/>
<dbReference type="Gene3D" id="3.40.50.300">
    <property type="entry name" value="P-loop containing nucleotide triphosphate hydrolases"/>
    <property type="match status" value="1"/>
</dbReference>
<dbReference type="InterPro" id="IPR051363">
    <property type="entry name" value="RLR_Helicase"/>
</dbReference>
<dbReference type="PANTHER" id="PTHR14074:SF16">
    <property type="entry name" value="ANTIVIRAL INNATE IMMUNE RESPONSE RECEPTOR RIG-I"/>
    <property type="match status" value="1"/>
</dbReference>
<dbReference type="GO" id="GO:0016787">
    <property type="term" value="F:hydrolase activity"/>
    <property type="evidence" value="ECO:0007669"/>
    <property type="project" value="InterPro"/>
</dbReference>
<dbReference type="PROSITE" id="PS51192">
    <property type="entry name" value="HELICASE_ATP_BIND_1"/>
    <property type="match status" value="1"/>
</dbReference>
<evidence type="ECO:0000313" key="4">
    <source>
        <dbReference type="EMBL" id="OBS16632.1"/>
    </source>
</evidence>
<evidence type="ECO:0000256" key="1">
    <source>
        <dbReference type="ARBA" id="ARBA00022806"/>
    </source>
</evidence>
<comment type="caution">
    <text evidence="4">The sequence shown here is derived from an EMBL/GenBank/DDBJ whole genome shotgun (WGS) entry which is preliminary data.</text>
</comment>
<keyword evidence="1" id="KW-0067">ATP-binding</keyword>
<feature type="domain" description="Helicase ATP-binding" evidence="3">
    <location>
        <begin position="143"/>
        <end position="323"/>
    </location>
</feature>
<dbReference type="GO" id="GO:0005524">
    <property type="term" value="F:ATP binding"/>
    <property type="evidence" value="ECO:0007669"/>
    <property type="project" value="InterPro"/>
</dbReference>
<dbReference type="SUPFAM" id="SSF52540">
    <property type="entry name" value="P-loop containing nucleoside triphosphate hydrolases"/>
    <property type="match status" value="1"/>
</dbReference>
<sequence length="332" mass="37469">MATESGVSSSLTSRPMCPDVAPNGTSDSLVPESTRFGDSRSEGPVNGKATELNDLGNALADTDTSDDDCRRFVISQEKPSTITEKKRLDNAAFRDWVVNTQREAMRNSLTAPDDLRNQSVSHLITASENRMIITTPREYQIELFERAKRENTIVVLPTGSGKTLIAALLLRHYLEQELEDRATGNPKRVAFFVVEKVALCFQQFAVLNCNLGAYPVTKFWGKMSGTKTKEYWNKQFSDNMAIVCTAQILLDCLNSNFINMSQINLLVFDEVHHAKKEHPYARIIKNHYIRHEGDKPRILGMTASPVDAQTKDFEAGWRSIQFHQFRPRVALR</sequence>
<protein>
    <recommendedName>
        <fullName evidence="3">Helicase ATP-binding domain-containing protein</fullName>
    </recommendedName>
</protein>
<dbReference type="GO" id="GO:0003677">
    <property type="term" value="F:DNA binding"/>
    <property type="evidence" value="ECO:0007669"/>
    <property type="project" value="InterPro"/>
</dbReference>
<dbReference type="InterPro" id="IPR027417">
    <property type="entry name" value="P-loop_NTPase"/>
</dbReference>
<gene>
    <name evidence="4" type="ORF">FPOA_12749</name>
</gene>
<feature type="region of interest" description="Disordered" evidence="2">
    <location>
        <begin position="1"/>
        <end position="51"/>
    </location>
</feature>
<dbReference type="GO" id="GO:0005737">
    <property type="term" value="C:cytoplasm"/>
    <property type="evidence" value="ECO:0007669"/>
    <property type="project" value="TreeGrafter"/>
</dbReference>
<reference evidence="4 5" key="1">
    <citation type="submission" date="2016-06" db="EMBL/GenBank/DDBJ databases">
        <title>Living apart together: crosstalk between the core and supernumerary genomes in a fungal plant pathogen.</title>
        <authorList>
            <person name="Vanheule A."/>
            <person name="Audenaert K."/>
            <person name="Warris S."/>
            <person name="Van De Geest H."/>
            <person name="Schijlen E."/>
            <person name="Hofte M."/>
            <person name="De Saeger S."/>
            <person name="Haesaert G."/>
            <person name="Waalwijk C."/>
            <person name="Van Der Lee T."/>
        </authorList>
    </citation>
    <scope>NUCLEOTIDE SEQUENCE [LARGE SCALE GENOMIC DNA]</scope>
    <source>
        <strain evidence="4 5">2516</strain>
    </source>
</reference>
<evidence type="ECO:0000259" key="3">
    <source>
        <dbReference type="PROSITE" id="PS51192"/>
    </source>
</evidence>
<dbReference type="Proteomes" id="UP000091967">
    <property type="component" value="Unassembled WGS sequence"/>
</dbReference>
<keyword evidence="1" id="KW-0347">Helicase</keyword>
<dbReference type="STRING" id="36050.A0A1B8A814"/>
<evidence type="ECO:0000313" key="5">
    <source>
        <dbReference type="Proteomes" id="UP000091967"/>
    </source>
</evidence>
<dbReference type="Pfam" id="PF04851">
    <property type="entry name" value="ResIII"/>
    <property type="match status" value="1"/>
</dbReference>
<dbReference type="InterPro" id="IPR014001">
    <property type="entry name" value="Helicase_ATP-bd"/>
</dbReference>
<dbReference type="AlphaFoldDB" id="A0A1B8A814"/>
<dbReference type="EMBL" id="LYXU01000075">
    <property type="protein sequence ID" value="OBS16632.1"/>
    <property type="molecule type" value="Genomic_DNA"/>
</dbReference>
<accession>A0A1B8A814</accession>
<name>A0A1B8A814_FUSPO</name>
<dbReference type="InterPro" id="IPR006935">
    <property type="entry name" value="Helicase/UvrB_N"/>
</dbReference>
<dbReference type="SMART" id="SM00487">
    <property type="entry name" value="DEXDc"/>
    <property type="match status" value="1"/>
</dbReference>
<dbReference type="CDD" id="cd18034">
    <property type="entry name" value="DEXHc_dicer"/>
    <property type="match status" value="1"/>
</dbReference>
<keyword evidence="1" id="KW-0547">Nucleotide-binding</keyword>
<evidence type="ECO:0000256" key="2">
    <source>
        <dbReference type="SAM" id="MobiDB-lite"/>
    </source>
</evidence>
<dbReference type="GO" id="GO:0004386">
    <property type="term" value="F:helicase activity"/>
    <property type="evidence" value="ECO:0007669"/>
    <property type="project" value="UniProtKB-KW"/>
</dbReference>